<dbReference type="Gene3D" id="3.90.1200.10">
    <property type="match status" value="1"/>
</dbReference>
<evidence type="ECO:0000313" key="3">
    <source>
        <dbReference type="Proteomes" id="UP001049176"/>
    </source>
</evidence>
<dbReference type="RefSeq" id="XP_043004912.1">
    <property type="nucleotide sequence ID" value="XM_043157545.1"/>
</dbReference>
<dbReference type="InterPro" id="IPR011009">
    <property type="entry name" value="Kinase-like_dom_sf"/>
</dbReference>
<dbReference type="InterPro" id="IPR051678">
    <property type="entry name" value="AGP_Transferase"/>
</dbReference>
<dbReference type="PANTHER" id="PTHR21310">
    <property type="entry name" value="AMINOGLYCOSIDE PHOSPHOTRANSFERASE-RELATED-RELATED"/>
    <property type="match status" value="1"/>
</dbReference>
<dbReference type="Proteomes" id="UP001049176">
    <property type="component" value="Chromosome 8"/>
</dbReference>
<dbReference type="SUPFAM" id="SSF56112">
    <property type="entry name" value="Protein kinase-like (PK-like)"/>
    <property type="match status" value="1"/>
</dbReference>
<evidence type="ECO:0000313" key="2">
    <source>
        <dbReference type="EMBL" id="KAG7088441.1"/>
    </source>
</evidence>
<dbReference type="KEGG" id="more:E1B28_012433"/>
<dbReference type="Pfam" id="PF01636">
    <property type="entry name" value="APH"/>
    <property type="match status" value="1"/>
</dbReference>
<accession>A0A9P7UPX4</accession>
<gene>
    <name evidence="2" type="ORF">E1B28_012433</name>
</gene>
<feature type="domain" description="Aminoglycoside phosphotransferase" evidence="1">
    <location>
        <begin position="55"/>
        <end position="124"/>
    </location>
</feature>
<protein>
    <recommendedName>
        <fullName evidence="1">Aminoglycoside phosphotransferase domain-containing protein</fullName>
    </recommendedName>
</protein>
<sequence length="142" mass="16409">MRSYTSTKLGSVTGGPYDNRFMDYPWQPEHAFPSISEYLEYYRGIFLEFCGAEYVDKLFSCFPTEELVHFTHGDLLPQNILVDGSKITAIIDWETAGYYPAFWEYCRMHDPGLMTPGWQQVLARLFPGPRREKDTSCGTDHS</sequence>
<dbReference type="OrthoDB" id="5598852at2759"/>
<reference evidence="2" key="1">
    <citation type="journal article" date="2021" name="Genome Biol. Evol.">
        <title>The assembled and annotated genome of the fairy-ring fungus Marasmius oreades.</title>
        <authorList>
            <person name="Hiltunen M."/>
            <person name="Ament-Velasquez S.L."/>
            <person name="Johannesson H."/>
        </authorList>
    </citation>
    <scope>NUCLEOTIDE SEQUENCE</scope>
    <source>
        <strain evidence="2">03SP1</strain>
    </source>
</reference>
<dbReference type="PANTHER" id="PTHR21310:SF15">
    <property type="entry name" value="AMINOGLYCOSIDE PHOSPHOTRANSFERASE DOMAIN-CONTAINING PROTEIN"/>
    <property type="match status" value="1"/>
</dbReference>
<dbReference type="InterPro" id="IPR002575">
    <property type="entry name" value="Aminoglycoside_PTrfase"/>
</dbReference>
<comment type="caution">
    <text evidence="2">The sequence shown here is derived from an EMBL/GenBank/DDBJ whole genome shotgun (WGS) entry which is preliminary data.</text>
</comment>
<dbReference type="AlphaFoldDB" id="A0A9P7UPX4"/>
<name>A0A9P7UPX4_9AGAR</name>
<proteinExistence type="predicted"/>
<keyword evidence="3" id="KW-1185">Reference proteome</keyword>
<dbReference type="GeneID" id="66081508"/>
<organism evidence="2 3">
    <name type="scientific">Marasmius oreades</name>
    <name type="common">fairy-ring Marasmius</name>
    <dbReference type="NCBI Taxonomy" id="181124"/>
    <lineage>
        <taxon>Eukaryota</taxon>
        <taxon>Fungi</taxon>
        <taxon>Dikarya</taxon>
        <taxon>Basidiomycota</taxon>
        <taxon>Agaricomycotina</taxon>
        <taxon>Agaricomycetes</taxon>
        <taxon>Agaricomycetidae</taxon>
        <taxon>Agaricales</taxon>
        <taxon>Marasmiineae</taxon>
        <taxon>Marasmiaceae</taxon>
        <taxon>Marasmius</taxon>
    </lineage>
</organism>
<evidence type="ECO:0000259" key="1">
    <source>
        <dbReference type="Pfam" id="PF01636"/>
    </source>
</evidence>
<dbReference type="EMBL" id="CM032188">
    <property type="protein sequence ID" value="KAG7088441.1"/>
    <property type="molecule type" value="Genomic_DNA"/>
</dbReference>